<dbReference type="EMBL" id="NESP01000001">
    <property type="protein sequence ID" value="PUE59648.1"/>
    <property type="molecule type" value="Genomic_DNA"/>
</dbReference>
<evidence type="ECO:0000313" key="2">
    <source>
        <dbReference type="Proteomes" id="UP000251341"/>
    </source>
</evidence>
<accession>A0A315ES35</accession>
<dbReference type="Proteomes" id="UP000251341">
    <property type="component" value="Unassembled WGS sequence"/>
</dbReference>
<dbReference type="AlphaFoldDB" id="A0A315ES35"/>
<evidence type="ECO:0008006" key="3">
    <source>
        <dbReference type="Google" id="ProtNLM"/>
    </source>
</evidence>
<gene>
    <name evidence="1" type="ORF">B9Z44_08720</name>
</gene>
<protein>
    <recommendedName>
        <fullName evidence="3">NYN domain-containing protein</fullName>
    </recommendedName>
</protein>
<evidence type="ECO:0000313" key="1">
    <source>
        <dbReference type="EMBL" id="PUE59648.1"/>
    </source>
</evidence>
<name>A0A315ES35_9BURK</name>
<organism evidence="1 2">
    <name type="scientific">Limnohabitans curvus</name>
    <dbReference type="NCBI Taxonomy" id="323423"/>
    <lineage>
        <taxon>Bacteria</taxon>
        <taxon>Pseudomonadati</taxon>
        <taxon>Pseudomonadota</taxon>
        <taxon>Betaproteobacteria</taxon>
        <taxon>Burkholderiales</taxon>
        <taxon>Comamonadaceae</taxon>
        <taxon>Limnohabitans</taxon>
    </lineage>
</organism>
<proteinExistence type="predicted"/>
<keyword evidence="2" id="KW-1185">Reference proteome</keyword>
<comment type="caution">
    <text evidence="1">The sequence shown here is derived from an EMBL/GenBank/DDBJ whole genome shotgun (WGS) entry which is preliminary data.</text>
</comment>
<reference evidence="1 2" key="1">
    <citation type="submission" date="2017-04" db="EMBL/GenBank/DDBJ databases">
        <title>Unexpected and diverse lifestyles within the genus Limnohabitans.</title>
        <authorList>
            <person name="Kasalicky V."/>
            <person name="Mehrshad M."/>
            <person name="Andrei S.-A."/>
            <person name="Salcher M."/>
            <person name="Kratochvilova H."/>
            <person name="Simek K."/>
            <person name="Ghai R."/>
        </authorList>
    </citation>
    <scope>NUCLEOTIDE SEQUENCE [LARGE SCALE GENOMIC DNA]</scope>
    <source>
        <strain evidence="1 2">MWH-C5</strain>
    </source>
</reference>
<sequence>MKRTHSSHAAAHAGAESCIALIDARFLAWLQGQTDTAQDHVRPQLHQLLSNAMAHNGLELNLRRIYWYSDTPDDQAIGGQVSRAVLSHSQDGGLSMLRTLGADLKRLAERGACEHLLVGSDDERLISLIDEAQLHGVSVHLLADEASRNMTQLNREDPGWARLLSQADQRVVLGAQAMREGGSRHASSMHAVPQIDPEQLREQLNTVINTWWADEPEDLREELREELQNTRGIPQEVDRQLLLGVRRVLERALSFQEKKLLREMVRDLVLGPQAAHASATDHAE</sequence>
<dbReference type="RefSeq" id="WP_108402206.1">
    <property type="nucleotide sequence ID" value="NZ_NESP01000001.1"/>
</dbReference>